<dbReference type="AlphaFoldDB" id="A0AAV4YGA7"/>
<dbReference type="Proteomes" id="UP001054945">
    <property type="component" value="Unassembled WGS sequence"/>
</dbReference>
<organism evidence="1 2">
    <name type="scientific">Caerostris extrusa</name>
    <name type="common">Bark spider</name>
    <name type="synonym">Caerostris bankana</name>
    <dbReference type="NCBI Taxonomy" id="172846"/>
    <lineage>
        <taxon>Eukaryota</taxon>
        <taxon>Metazoa</taxon>
        <taxon>Ecdysozoa</taxon>
        <taxon>Arthropoda</taxon>
        <taxon>Chelicerata</taxon>
        <taxon>Arachnida</taxon>
        <taxon>Araneae</taxon>
        <taxon>Araneomorphae</taxon>
        <taxon>Entelegynae</taxon>
        <taxon>Araneoidea</taxon>
        <taxon>Araneidae</taxon>
        <taxon>Caerostris</taxon>
    </lineage>
</organism>
<protein>
    <recommendedName>
        <fullName evidence="3">Secreted protein</fullName>
    </recommendedName>
</protein>
<keyword evidence="2" id="KW-1185">Reference proteome</keyword>
<dbReference type="EMBL" id="BPLR01019239">
    <property type="protein sequence ID" value="GIZ05227.1"/>
    <property type="molecule type" value="Genomic_DNA"/>
</dbReference>
<proteinExistence type="predicted"/>
<sequence length="93" mass="10503">MLMCNISCCICLFASRKKEREFRKSSARWGSFYFNCCVVRGGISNLFPPAVGEGFVQLNNPIRFHWVFPVLIMPKYPQTSETTGIGSFGGEQL</sequence>
<evidence type="ECO:0000313" key="2">
    <source>
        <dbReference type="Proteomes" id="UP001054945"/>
    </source>
</evidence>
<reference evidence="1 2" key="1">
    <citation type="submission" date="2021-06" db="EMBL/GenBank/DDBJ databases">
        <title>Caerostris extrusa draft genome.</title>
        <authorList>
            <person name="Kono N."/>
            <person name="Arakawa K."/>
        </authorList>
    </citation>
    <scope>NUCLEOTIDE SEQUENCE [LARGE SCALE GENOMIC DNA]</scope>
</reference>
<evidence type="ECO:0008006" key="3">
    <source>
        <dbReference type="Google" id="ProtNLM"/>
    </source>
</evidence>
<name>A0AAV4YGA7_CAEEX</name>
<evidence type="ECO:0000313" key="1">
    <source>
        <dbReference type="EMBL" id="GIZ05227.1"/>
    </source>
</evidence>
<accession>A0AAV4YGA7</accession>
<gene>
    <name evidence="1" type="ORF">CEXT_628171</name>
</gene>
<comment type="caution">
    <text evidence="1">The sequence shown here is derived from an EMBL/GenBank/DDBJ whole genome shotgun (WGS) entry which is preliminary data.</text>
</comment>